<evidence type="ECO:0000313" key="2">
    <source>
        <dbReference type="Proteomes" id="UP000050794"/>
    </source>
</evidence>
<protein>
    <submittedName>
        <fullName evidence="3">Dirigent protein</fullName>
    </submittedName>
</protein>
<dbReference type="Proteomes" id="UP000050794">
    <property type="component" value="Unassembled WGS sequence"/>
</dbReference>
<dbReference type="WBParaSite" id="TCNE_0001259001-mRNA-1">
    <property type="protein sequence ID" value="TCNE_0001259001-mRNA-1"/>
    <property type="gene ID" value="TCNE_0001259001"/>
</dbReference>
<organism evidence="2 3">
    <name type="scientific">Toxocara canis</name>
    <name type="common">Canine roundworm</name>
    <dbReference type="NCBI Taxonomy" id="6265"/>
    <lineage>
        <taxon>Eukaryota</taxon>
        <taxon>Metazoa</taxon>
        <taxon>Ecdysozoa</taxon>
        <taxon>Nematoda</taxon>
        <taxon>Chromadorea</taxon>
        <taxon>Rhabditida</taxon>
        <taxon>Spirurina</taxon>
        <taxon>Ascaridomorpha</taxon>
        <taxon>Ascaridoidea</taxon>
        <taxon>Toxocaridae</taxon>
        <taxon>Toxocara</taxon>
    </lineage>
</organism>
<dbReference type="InterPro" id="IPR011009">
    <property type="entry name" value="Kinase-like_dom_sf"/>
</dbReference>
<gene>
    <name evidence="1" type="ORF">TCNE_LOCUS12590</name>
</gene>
<keyword evidence="2" id="KW-1185">Reference proteome</keyword>
<proteinExistence type="predicted"/>
<dbReference type="Gene3D" id="1.10.510.10">
    <property type="entry name" value="Transferase(Phosphotransferase) domain 1"/>
    <property type="match status" value="1"/>
</dbReference>
<evidence type="ECO:0000313" key="3">
    <source>
        <dbReference type="WBParaSite" id="TCNE_0001259001-mRNA-1"/>
    </source>
</evidence>
<sequence length="156" mass="16950">MMTLERNKAENDGYMIPAAVAVATSVESAQMDVRVGTATSQNLGGDLSRGIRPGNFAIGLRENDQHKTISLFGFGLAKKYADKSNFELVRIASTASVVSVFPSTGSVRDHRCETSTFQNGEHCASRGEVGWSGTTRYGLLRVHLRLDLGRRVDLES</sequence>
<dbReference type="SUPFAM" id="SSF56112">
    <property type="entry name" value="Protein kinase-like (PK-like)"/>
    <property type="match status" value="1"/>
</dbReference>
<name>A0A183UVS0_TOXCA</name>
<accession>A0A183UVS0</accession>
<evidence type="ECO:0000313" key="1">
    <source>
        <dbReference type="EMBL" id="VDM43911.1"/>
    </source>
</evidence>
<reference evidence="1 2" key="2">
    <citation type="submission" date="2018-11" db="EMBL/GenBank/DDBJ databases">
        <authorList>
            <consortium name="Pathogen Informatics"/>
        </authorList>
    </citation>
    <scope>NUCLEOTIDE SEQUENCE [LARGE SCALE GENOMIC DNA]</scope>
</reference>
<reference evidence="3" key="1">
    <citation type="submission" date="2016-06" db="UniProtKB">
        <authorList>
            <consortium name="WormBaseParasite"/>
        </authorList>
    </citation>
    <scope>IDENTIFICATION</scope>
</reference>
<dbReference type="AlphaFoldDB" id="A0A183UVS0"/>
<dbReference type="EMBL" id="UYWY01021337">
    <property type="protein sequence ID" value="VDM43911.1"/>
    <property type="molecule type" value="Genomic_DNA"/>
</dbReference>